<evidence type="ECO:0000256" key="2">
    <source>
        <dbReference type="SAM" id="MobiDB-lite"/>
    </source>
</evidence>
<comment type="caution">
    <text evidence="3">The sequence shown here is derived from an EMBL/GenBank/DDBJ whole genome shotgun (WGS) entry which is preliminary data.</text>
</comment>
<feature type="coiled-coil region" evidence="1">
    <location>
        <begin position="228"/>
        <end position="272"/>
    </location>
</feature>
<evidence type="ECO:0000313" key="4">
    <source>
        <dbReference type="Proteomes" id="UP001642464"/>
    </source>
</evidence>
<evidence type="ECO:0000313" key="3">
    <source>
        <dbReference type="EMBL" id="CAK8997187.1"/>
    </source>
</evidence>
<proteinExistence type="predicted"/>
<organism evidence="3 4">
    <name type="scientific">Durusdinium trenchii</name>
    <dbReference type="NCBI Taxonomy" id="1381693"/>
    <lineage>
        <taxon>Eukaryota</taxon>
        <taxon>Sar</taxon>
        <taxon>Alveolata</taxon>
        <taxon>Dinophyceae</taxon>
        <taxon>Suessiales</taxon>
        <taxon>Symbiodiniaceae</taxon>
        <taxon>Durusdinium</taxon>
    </lineage>
</organism>
<protein>
    <submittedName>
        <fullName evidence="3">Ankyrin repeat domain-containing protein 50</fullName>
    </submittedName>
</protein>
<reference evidence="3 4" key="1">
    <citation type="submission" date="2024-02" db="EMBL/GenBank/DDBJ databases">
        <authorList>
            <person name="Chen Y."/>
            <person name="Shah S."/>
            <person name="Dougan E. K."/>
            <person name="Thang M."/>
            <person name="Chan C."/>
        </authorList>
    </citation>
    <scope>NUCLEOTIDE SEQUENCE [LARGE SCALE GENOMIC DNA]</scope>
</reference>
<feature type="coiled-coil region" evidence="1">
    <location>
        <begin position="416"/>
        <end position="474"/>
    </location>
</feature>
<feature type="coiled-coil region" evidence="1">
    <location>
        <begin position="161"/>
        <end position="195"/>
    </location>
</feature>
<keyword evidence="4" id="KW-1185">Reference proteome</keyword>
<dbReference type="EMBL" id="CAXAMM010002714">
    <property type="protein sequence ID" value="CAK8997187.1"/>
    <property type="molecule type" value="Genomic_DNA"/>
</dbReference>
<sequence length="504" mass="57464">MAMAAQGMSLGQPRASTFLSGRSQGKASACERLLEAKDAEVLRLRSELEAWRSKAAKPSGSSRRLHVDLSACQRHQEYSAKAAAKASRELCSQAAVNLEEARERLHLATESLEGCEAFSRDLRDSLMKQRAIETSAWESLREAEQLEDEVQLQIHVRHAHIEEADEELLRLQLLNNEEEARLAQTEKVINDITSKQEACRAVFRQGEWTWQQLVQEQKALDVELEAQRPRLREEQEEHAAAFQQLEEEFQVLESLGQNLPQQTRELLDANREEQESWRAALRHTEQELWVAQRHLREQQKRNTAALAQCRRLANTQEAHAQAEAKRSYASQEAALQEARLRLNKVQMQARQQATRQKVNNAFKAPIFQQRSKPWQVDQHVGGSGGGVSGKGTSKRVSSPRSCDALVAREALQEKELHVLESEEEQLASEVQLERQRVAGRCAERRELEYWQDCIERLSREDQWLTAECQSLEQDKDLQEQAAEVAEPRTPTWGKGSASLPEPLQ</sequence>
<evidence type="ECO:0000256" key="1">
    <source>
        <dbReference type="SAM" id="Coils"/>
    </source>
</evidence>
<gene>
    <name evidence="3" type="ORF">SCF082_LOCUS5114</name>
</gene>
<dbReference type="Proteomes" id="UP001642464">
    <property type="component" value="Unassembled WGS sequence"/>
</dbReference>
<feature type="coiled-coil region" evidence="1">
    <location>
        <begin position="321"/>
        <end position="355"/>
    </location>
</feature>
<keyword evidence="1" id="KW-0175">Coiled coil</keyword>
<feature type="region of interest" description="Disordered" evidence="2">
    <location>
        <begin position="373"/>
        <end position="399"/>
    </location>
</feature>
<accession>A0ABP0I5D2</accession>
<name>A0ABP0I5D2_9DINO</name>
<feature type="region of interest" description="Disordered" evidence="2">
    <location>
        <begin position="474"/>
        <end position="504"/>
    </location>
</feature>